<dbReference type="AlphaFoldDB" id="A0A3P1WU51"/>
<evidence type="ECO:0000259" key="2">
    <source>
        <dbReference type="Pfam" id="PF03733"/>
    </source>
</evidence>
<protein>
    <submittedName>
        <fullName evidence="3">YccF domain-containing protein</fullName>
    </submittedName>
</protein>
<organism evidence="3 4">
    <name type="scientific">Arachnia propionica</name>
    <dbReference type="NCBI Taxonomy" id="1750"/>
    <lineage>
        <taxon>Bacteria</taxon>
        <taxon>Bacillati</taxon>
        <taxon>Actinomycetota</taxon>
        <taxon>Actinomycetes</taxon>
        <taxon>Propionibacteriales</taxon>
        <taxon>Propionibacteriaceae</taxon>
        <taxon>Arachnia</taxon>
    </lineage>
</organism>
<comment type="caution">
    <text evidence="3">The sequence shown here is derived from an EMBL/GenBank/DDBJ whole genome shotgun (WGS) entry which is preliminary data.</text>
</comment>
<dbReference type="NCBIfam" id="NF008740">
    <property type="entry name" value="PRK11770.1-2"/>
    <property type="match status" value="1"/>
</dbReference>
<dbReference type="Proteomes" id="UP000280935">
    <property type="component" value="Unassembled WGS sequence"/>
</dbReference>
<accession>A0A3P1WU51</accession>
<evidence type="ECO:0000313" key="4">
    <source>
        <dbReference type="Proteomes" id="UP000280935"/>
    </source>
</evidence>
<dbReference type="Pfam" id="PF03733">
    <property type="entry name" value="YccF"/>
    <property type="match status" value="2"/>
</dbReference>
<dbReference type="PIRSF" id="PIRSF028777">
    <property type="entry name" value="UCP028777"/>
    <property type="match status" value="1"/>
</dbReference>
<dbReference type="InterPro" id="IPR031308">
    <property type="entry name" value="UCP028777"/>
</dbReference>
<dbReference type="PANTHER" id="PTHR42903:SF1">
    <property type="entry name" value="INNER MEMBRANE PROTEIN YCCF"/>
    <property type="match status" value="1"/>
</dbReference>
<dbReference type="PANTHER" id="PTHR42903">
    <property type="entry name" value="INNER MEMBRANE PROTEIN YCCF"/>
    <property type="match status" value="1"/>
</dbReference>
<feature type="transmembrane region" description="Helical" evidence="1">
    <location>
        <begin position="60"/>
        <end position="81"/>
    </location>
</feature>
<gene>
    <name evidence="3" type="ORF">EII35_07455</name>
</gene>
<feature type="domain" description="Inner membrane component" evidence="2">
    <location>
        <begin position="68"/>
        <end position="118"/>
    </location>
</feature>
<name>A0A3P1WU51_9ACTN</name>
<reference evidence="3 4" key="1">
    <citation type="submission" date="2018-11" db="EMBL/GenBank/DDBJ databases">
        <title>Genomes From Bacteria Associated with the Canine Oral Cavity: a Test Case for Automated Genome-Based Taxonomic Assignment.</title>
        <authorList>
            <person name="Coil D.A."/>
            <person name="Jospin G."/>
            <person name="Darling A.E."/>
            <person name="Wallis C."/>
            <person name="Davis I.J."/>
            <person name="Harris S."/>
            <person name="Eisen J.A."/>
            <person name="Holcombe L.J."/>
            <person name="O'Flynn C."/>
        </authorList>
    </citation>
    <scope>NUCLEOTIDE SEQUENCE [LARGE SCALE GENOMIC DNA]</scope>
    <source>
        <strain evidence="3 4">OH2822_COT-296</strain>
    </source>
</reference>
<evidence type="ECO:0000256" key="1">
    <source>
        <dbReference type="SAM" id="Phobius"/>
    </source>
</evidence>
<dbReference type="RefSeq" id="WP_125227836.1">
    <property type="nucleotide sequence ID" value="NZ_RQYT01000013.1"/>
</dbReference>
<dbReference type="GO" id="GO:0005886">
    <property type="term" value="C:plasma membrane"/>
    <property type="evidence" value="ECO:0007669"/>
    <property type="project" value="TreeGrafter"/>
</dbReference>
<evidence type="ECO:0000313" key="3">
    <source>
        <dbReference type="EMBL" id="RRD49711.1"/>
    </source>
</evidence>
<dbReference type="OrthoDB" id="3238663at2"/>
<keyword evidence="1" id="KW-1133">Transmembrane helix</keyword>
<dbReference type="InterPro" id="IPR005185">
    <property type="entry name" value="YccF"/>
</dbReference>
<dbReference type="InterPro" id="IPR052937">
    <property type="entry name" value="Inner_membrane_protein"/>
</dbReference>
<dbReference type="EMBL" id="RQYT01000013">
    <property type="protein sequence ID" value="RRD49711.1"/>
    <property type="molecule type" value="Genomic_DNA"/>
</dbReference>
<keyword evidence="1" id="KW-0472">Membrane</keyword>
<feature type="transmembrane region" description="Helical" evidence="1">
    <location>
        <begin position="6"/>
        <end position="39"/>
    </location>
</feature>
<keyword evidence="1" id="KW-0812">Transmembrane</keyword>
<feature type="domain" description="Inner membrane component" evidence="2">
    <location>
        <begin position="4"/>
        <end position="54"/>
    </location>
</feature>
<feature type="transmembrane region" description="Helical" evidence="1">
    <location>
        <begin position="87"/>
        <end position="109"/>
    </location>
</feature>
<sequence>MRAILNLIWFLFAGLWLALGYMVAGIICCALIITIPFGLAAFRMARYVLWPFGRAVIRRPGAGAGSLLLNIIWFVLCGWWLAIGHVLAAIAQTLTIVGVVNAVVSLKMIPVTCFPFGKQIVSRADLPLHRRPLHSI</sequence>
<proteinExistence type="predicted"/>